<dbReference type="EMBL" id="LAZR01010989">
    <property type="protein sequence ID" value="KKM63984.1"/>
    <property type="molecule type" value="Genomic_DNA"/>
</dbReference>
<dbReference type="Gene3D" id="3.40.50.1000">
    <property type="entry name" value="HAD superfamily/HAD-like"/>
    <property type="match status" value="1"/>
</dbReference>
<dbReference type="AlphaFoldDB" id="A0A0F9J2R5"/>
<evidence type="ECO:0000256" key="1">
    <source>
        <dbReference type="SAM" id="MobiDB-lite"/>
    </source>
</evidence>
<dbReference type="SUPFAM" id="SSF56784">
    <property type="entry name" value="HAD-like"/>
    <property type="match status" value="1"/>
</dbReference>
<gene>
    <name evidence="2" type="ORF">LCGC14_1505870</name>
</gene>
<feature type="region of interest" description="Disordered" evidence="1">
    <location>
        <begin position="1"/>
        <end position="22"/>
    </location>
</feature>
<feature type="non-terminal residue" evidence="2">
    <location>
        <position position="1"/>
    </location>
</feature>
<name>A0A0F9J2R5_9ZZZZ</name>
<reference evidence="2" key="1">
    <citation type="journal article" date="2015" name="Nature">
        <title>Complex archaea that bridge the gap between prokaryotes and eukaryotes.</title>
        <authorList>
            <person name="Spang A."/>
            <person name="Saw J.H."/>
            <person name="Jorgensen S.L."/>
            <person name="Zaremba-Niedzwiedzka K."/>
            <person name="Martijn J."/>
            <person name="Lind A.E."/>
            <person name="van Eijk R."/>
            <person name="Schleper C."/>
            <person name="Guy L."/>
            <person name="Ettema T.J."/>
        </authorList>
    </citation>
    <scope>NUCLEOTIDE SEQUENCE</scope>
</reference>
<comment type="caution">
    <text evidence="2">The sequence shown here is derived from an EMBL/GenBank/DDBJ whole genome shotgun (WGS) entry which is preliminary data.</text>
</comment>
<dbReference type="InterPro" id="IPR036412">
    <property type="entry name" value="HAD-like_sf"/>
</dbReference>
<dbReference type="InterPro" id="IPR023214">
    <property type="entry name" value="HAD_sf"/>
</dbReference>
<evidence type="ECO:0000313" key="2">
    <source>
        <dbReference type="EMBL" id="KKM63984.1"/>
    </source>
</evidence>
<proteinExistence type="predicted"/>
<sequence length="106" mass="12245">VLHSYQQGWTGETPEDPPNKGAQQFVEDLIDLGYEVIIYSTRASEPIKQWLKDHNFPTIEVCKDKPKAKLYVDDRGFRFEGDFGKVITFIKKDTSPWHDLGSDQKD</sequence>
<accession>A0A0F9J2R5</accession>
<feature type="compositionally biased region" description="Polar residues" evidence="1">
    <location>
        <begin position="1"/>
        <end position="10"/>
    </location>
</feature>
<protein>
    <submittedName>
        <fullName evidence="2">Uncharacterized protein</fullName>
    </submittedName>
</protein>
<organism evidence="2">
    <name type="scientific">marine sediment metagenome</name>
    <dbReference type="NCBI Taxonomy" id="412755"/>
    <lineage>
        <taxon>unclassified sequences</taxon>
        <taxon>metagenomes</taxon>
        <taxon>ecological metagenomes</taxon>
    </lineage>
</organism>